<dbReference type="Proteomes" id="UP000095286">
    <property type="component" value="Unplaced"/>
</dbReference>
<dbReference type="WBParaSite" id="RSKR_0001140900.1">
    <property type="protein sequence ID" value="RSKR_0001140900.1"/>
    <property type="gene ID" value="RSKR_0001140900"/>
</dbReference>
<protein>
    <submittedName>
        <fullName evidence="2">RNA helicase</fullName>
    </submittedName>
</protein>
<name>A0AC35UIH7_9BILA</name>
<evidence type="ECO:0000313" key="1">
    <source>
        <dbReference type="Proteomes" id="UP000095286"/>
    </source>
</evidence>
<sequence length="413" mass="46852">MSDNRGEDNEAKNGQQDEVQRSETYGESTIIEGNYDEVVESFEDMGLKDELLRGIFSFGFERPSIIQQRAIVPCCGKRDVIAQAQSGTGKTGTFSVSVLQTVDETIPEVQALIMAPTRELAQQIHHVISNLGNYLNIKIHACIGGTNVRDDQRLLASGVHIVVGTPGRVNDMISRGYLKTEFIKMFVLDEADEMLSMGFKDQIYSVFKALPTDVQVVLLSATMAQEVLEVTKKFMDNPIRILIREEEVTLEGIRQFFINVENENFKFDTLCDLYDLVSITQSVIFCNTRRKVEELASQMTEKSFTVSFMHGDMDQNERNIIMREFRSGSSRVLITTDLLARGIDVQQVSLVINYDLPVKRENYVHRIGRTGRFGRKGVAINFVSDIDARQLKDIEKFYSTKIDEMPTDIVNYF</sequence>
<reference evidence="2" key="1">
    <citation type="submission" date="2016-11" db="UniProtKB">
        <authorList>
            <consortium name="WormBaseParasite"/>
        </authorList>
    </citation>
    <scope>IDENTIFICATION</scope>
    <source>
        <strain evidence="2">KR3021</strain>
    </source>
</reference>
<accession>A0AC35UIH7</accession>
<proteinExistence type="predicted"/>
<evidence type="ECO:0000313" key="2">
    <source>
        <dbReference type="WBParaSite" id="RSKR_0001140900.1"/>
    </source>
</evidence>
<organism evidence="1 2">
    <name type="scientific">Rhabditophanes sp. KR3021</name>
    <dbReference type="NCBI Taxonomy" id="114890"/>
    <lineage>
        <taxon>Eukaryota</taxon>
        <taxon>Metazoa</taxon>
        <taxon>Ecdysozoa</taxon>
        <taxon>Nematoda</taxon>
        <taxon>Chromadorea</taxon>
        <taxon>Rhabditida</taxon>
        <taxon>Tylenchina</taxon>
        <taxon>Panagrolaimomorpha</taxon>
        <taxon>Strongyloidoidea</taxon>
        <taxon>Alloionematidae</taxon>
        <taxon>Rhabditophanes</taxon>
    </lineage>
</organism>